<dbReference type="Gene3D" id="3.40.50.720">
    <property type="entry name" value="NAD(P)-binding Rossmann-like Domain"/>
    <property type="match status" value="1"/>
</dbReference>
<evidence type="ECO:0000313" key="12">
    <source>
        <dbReference type="EMBL" id="APH70158.1"/>
    </source>
</evidence>
<protein>
    <recommendedName>
        <fullName evidence="6 10">UDP-glucose 4-epimerase</fullName>
        <ecNumber evidence="5 10">5.1.3.2</ecNumber>
    </recommendedName>
</protein>
<dbReference type="AlphaFoldDB" id="A0A1L3SL81"/>
<feature type="domain" description="NAD-dependent epimerase/dehydratase" evidence="11">
    <location>
        <begin position="23"/>
        <end position="271"/>
    </location>
</feature>
<dbReference type="InterPro" id="IPR036291">
    <property type="entry name" value="NAD(P)-bd_dom_sf"/>
</dbReference>
<evidence type="ECO:0000256" key="2">
    <source>
        <dbReference type="ARBA" id="ARBA00001911"/>
    </source>
</evidence>
<evidence type="ECO:0000256" key="1">
    <source>
        <dbReference type="ARBA" id="ARBA00000083"/>
    </source>
</evidence>
<evidence type="ECO:0000256" key="4">
    <source>
        <dbReference type="ARBA" id="ARBA00007637"/>
    </source>
</evidence>
<dbReference type="Pfam" id="PF01370">
    <property type="entry name" value="Epimerase"/>
    <property type="match status" value="1"/>
</dbReference>
<comment type="similarity">
    <text evidence="4 10">Belongs to the NAD(P)-dependent epimerase/dehydratase family.</text>
</comment>
<dbReference type="InterPro" id="IPR001509">
    <property type="entry name" value="Epimerase_deHydtase"/>
</dbReference>
<evidence type="ECO:0000259" key="11">
    <source>
        <dbReference type="Pfam" id="PF01370"/>
    </source>
</evidence>
<evidence type="ECO:0000256" key="8">
    <source>
        <dbReference type="ARBA" id="ARBA00023235"/>
    </source>
</evidence>
<dbReference type="NCBIfam" id="TIGR01179">
    <property type="entry name" value="galE"/>
    <property type="match status" value="1"/>
</dbReference>
<keyword evidence="8 10" id="KW-0413">Isomerase</keyword>
<dbReference type="UniPathway" id="UPA00214"/>
<dbReference type="EMBL" id="CP018171">
    <property type="protein sequence ID" value="APH70158.1"/>
    <property type="molecule type" value="Genomic_DNA"/>
</dbReference>
<dbReference type="PANTHER" id="PTHR43725:SF53">
    <property type="entry name" value="UDP-ARABINOSE 4-EPIMERASE 1"/>
    <property type="match status" value="1"/>
</dbReference>
<dbReference type="PANTHER" id="PTHR43725">
    <property type="entry name" value="UDP-GLUCOSE 4-EPIMERASE"/>
    <property type="match status" value="1"/>
</dbReference>
<sequence length="352" mass="38724">MASIRHVLPTRENCRRDVRVKNILVVGGAGYIGSHTCLDLHDKGYRPVVYDNLSNGHREFVQWGPFEEGDIRDTDRLEAVLARHSPDVIVHFAASIEVGESTRDPIGFYENNVAGTISLLGAARKAGIDRLVFSSTCATYGEPQSVPMSEEHRQVPVNPYGRSKLMIEEMLKDAGRYLGMRSVVLRYFNAAGADPEGRIGEWHEPETHAVPIAIEAALGQRDGFFINGRDYDTPDGTCVRDFVHVMDLADAHSRAVRHLIEGGESLSLNLGTGQGTTVRQLVDTVRRMSGREFPVETRGRRDGDAAALVADNSRAKEALGWSPRFGLEEIVASALEWHRSRLGGEANAMPPA</sequence>
<comment type="cofactor">
    <cofactor evidence="2 10">
        <name>NAD(+)</name>
        <dbReference type="ChEBI" id="CHEBI:57540"/>
    </cofactor>
</comment>
<dbReference type="InterPro" id="IPR005886">
    <property type="entry name" value="UDP_G4E"/>
</dbReference>
<name>A0A1L3SL81_9HYPH</name>
<keyword evidence="9 10" id="KW-0119">Carbohydrate metabolism</keyword>
<keyword evidence="7 10" id="KW-0520">NAD</keyword>
<gene>
    <name evidence="12" type="ORF">BSQ44_01250</name>
</gene>
<evidence type="ECO:0000256" key="5">
    <source>
        <dbReference type="ARBA" id="ARBA00013189"/>
    </source>
</evidence>
<reference evidence="13" key="1">
    <citation type="submission" date="2016-11" db="EMBL/GenBank/DDBJ databases">
        <title>Mesorhizobium oceanicum sp. nov., isolated from deep seawater in South China Sea.</title>
        <authorList>
            <person name="Fu G.-Y."/>
        </authorList>
    </citation>
    <scope>NUCLEOTIDE SEQUENCE [LARGE SCALE GENOMIC DNA]</scope>
    <source>
        <strain evidence="13">B7</strain>
    </source>
</reference>
<evidence type="ECO:0000256" key="6">
    <source>
        <dbReference type="ARBA" id="ARBA00018569"/>
    </source>
</evidence>
<comment type="catalytic activity">
    <reaction evidence="1 10">
        <text>UDP-alpha-D-glucose = UDP-alpha-D-galactose</text>
        <dbReference type="Rhea" id="RHEA:22168"/>
        <dbReference type="ChEBI" id="CHEBI:58885"/>
        <dbReference type="ChEBI" id="CHEBI:66914"/>
        <dbReference type="EC" id="5.1.3.2"/>
    </reaction>
</comment>
<dbReference type="Gene3D" id="3.90.25.10">
    <property type="entry name" value="UDP-galactose 4-epimerase, domain 1"/>
    <property type="match status" value="1"/>
</dbReference>
<evidence type="ECO:0000256" key="9">
    <source>
        <dbReference type="ARBA" id="ARBA00023277"/>
    </source>
</evidence>
<organism evidence="12 13">
    <name type="scientific">Aquibium oceanicum</name>
    <dbReference type="NCBI Taxonomy" id="1670800"/>
    <lineage>
        <taxon>Bacteria</taxon>
        <taxon>Pseudomonadati</taxon>
        <taxon>Pseudomonadota</taxon>
        <taxon>Alphaproteobacteria</taxon>
        <taxon>Hyphomicrobiales</taxon>
        <taxon>Phyllobacteriaceae</taxon>
        <taxon>Aquibium</taxon>
    </lineage>
</organism>
<dbReference type="STRING" id="1670800.BSQ44_01250"/>
<keyword evidence="13" id="KW-1185">Reference proteome</keyword>
<evidence type="ECO:0000256" key="3">
    <source>
        <dbReference type="ARBA" id="ARBA00004947"/>
    </source>
</evidence>
<evidence type="ECO:0000256" key="7">
    <source>
        <dbReference type="ARBA" id="ARBA00023027"/>
    </source>
</evidence>
<dbReference type="EC" id="5.1.3.2" evidence="5 10"/>
<comment type="subunit">
    <text evidence="10">Homodimer.</text>
</comment>
<evidence type="ECO:0000313" key="13">
    <source>
        <dbReference type="Proteomes" id="UP000182840"/>
    </source>
</evidence>
<dbReference type="GO" id="GO:0033499">
    <property type="term" value="P:galactose catabolic process via UDP-galactose, Leloir pathway"/>
    <property type="evidence" value="ECO:0007669"/>
    <property type="project" value="TreeGrafter"/>
</dbReference>
<dbReference type="SUPFAM" id="SSF51735">
    <property type="entry name" value="NAD(P)-binding Rossmann-fold domains"/>
    <property type="match status" value="1"/>
</dbReference>
<evidence type="ECO:0000256" key="10">
    <source>
        <dbReference type="RuleBase" id="RU366046"/>
    </source>
</evidence>
<proteinExistence type="inferred from homology"/>
<accession>A0A1L3SL81</accession>
<dbReference type="KEGG" id="meso:BSQ44_01250"/>
<dbReference type="GO" id="GO:0003978">
    <property type="term" value="F:UDP-glucose 4-epimerase activity"/>
    <property type="evidence" value="ECO:0007669"/>
    <property type="project" value="UniProtKB-UniRule"/>
</dbReference>
<dbReference type="Proteomes" id="UP000182840">
    <property type="component" value="Chromosome"/>
</dbReference>
<comment type="pathway">
    <text evidence="3 10">Carbohydrate metabolism; galactose metabolism.</text>
</comment>
<dbReference type="CDD" id="cd05247">
    <property type="entry name" value="UDP_G4E_1_SDR_e"/>
    <property type="match status" value="1"/>
</dbReference>